<accession>X1SG91</accession>
<dbReference type="InterPro" id="IPR036602">
    <property type="entry name" value="tRNA_yW-synthesising-like_sf"/>
</dbReference>
<evidence type="ECO:0000256" key="1">
    <source>
        <dbReference type="ARBA" id="ARBA00022603"/>
    </source>
</evidence>
<dbReference type="GO" id="GO:0032259">
    <property type="term" value="P:methylation"/>
    <property type="evidence" value="ECO:0007669"/>
    <property type="project" value="UniProtKB-KW"/>
</dbReference>
<evidence type="ECO:0000256" key="3">
    <source>
        <dbReference type="ARBA" id="ARBA00022691"/>
    </source>
</evidence>
<keyword evidence="3" id="KW-0949">S-adenosyl-L-methionine</keyword>
<evidence type="ECO:0000259" key="5">
    <source>
        <dbReference type="Pfam" id="PF02676"/>
    </source>
</evidence>
<evidence type="ECO:0000256" key="4">
    <source>
        <dbReference type="ARBA" id="ARBA00022694"/>
    </source>
</evidence>
<name>X1SG91_9ZZZZ</name>
<sequence length="59" mass="6786">MQKRVVLEIISTGLVEAPVVKDGNVIVDDSYISELLTAANKNMEKNKERINRLFRKLER</sequence>
<dbReference type="EMBL" id="BARW01024449">
    <property type="protein sequence ID" value="GAI92012.1"/>
    <property type="molecule type" value="Genomic_DNA"/>
</dbReference>
<keyword evidence="4" id="KW-0819">tRNA processing</keyword>
<dbReference type="SUPFAM" id="SSF111278">
    <property type="entry name" value="SSo0622-like"/>
    <property type="match status" value="1"/>
</dbReference>
<evidence type="ECO:0000256" key="2">
    <source>
        <dbReference type="ARBA" id="ARBA00022679"/>
    </source>
</evidence>
<keyword evidence="1" id="KW-0489">Methyltransferase</keyword>
<reference evidence="6" key="1">
    <citation type="journal article" date="2014" name="Front. Microbiol.">
        <title>High frequency of phylogenetically diverse reductive dehalogenase-homologous genes in deep subseafloor sedimentary metagenomes.</title>
        <authorList>
            <person name="Kawai M."/>
            <person name="Futagami T."/>
            <person name="Toyoda A."/>
            <person name="Takaki Y."/>
            <person name="Nishi S."/>
            <person name="Hori S."/>
            <person name="Arai W."/>
            <person name="Tsubouchi T."/>
            <person name="Morono Y."/>
            <person name="Uchiyama I."/>
            <person name="Ito T."/>
            <person name="Fujiyama A."/>
            <person name="Inagaki F."/>
            <person name="Takami H."/>
        </authorList>
    </citation>
    <scope>NUCLEOTIDE SEQUENCE</scope>
    <source>
        <strain evidence="6">Expedition CK06-06</strain>
    </source>
</reference>
<organism evidence="6">
    <name type="scientific">marine sediment metagenome</name>
    <dbReference type="NCBI Taxonomy" id="412755"/>
    <lineage>
        <taxon>unclassified sequences</taxon>
        <taxon>metagenomes</taxon>
        <taxon>ecological metagenomes</taxon>
    </lineage>
</organism>
<dbReference type="GO" id="GO:0008168">
    <property type="term" value="F:methyltransferase activity"/>
    <property type="evidence" value="ECO:0007669"/>
    <property type="project" value="UniProtKB-KW"/>
</dbReference>
<proteinExistence type="predicted"/>
<dbReference type="AlphaFoldDB" id="X1SG91"/>
<dbReference type="Pfam" id="PF02676">
    <property type="entry name" value="TYW3"/>
    <property type="match status" value="1"/>
</dbReference>
<feature type="domain" description="tRNA wybutosine-synthesizing protein" evidence="5">
    <location>
        <begin position="3"/>
        <end position="58"/>
    </location>
</feature>
<keyword evidence="2" id="KW-0808">Transferase</keyword>
<evidence type="ECO:0000313" key="6">
    <source>
        <dbReference type="EMBL" id="GAI92012.1"/>
    </source>
</evidence>
<comment type="caution">
    <text evidence="6">The sequence shown here is derived from an EMBL/GenBank/DDBJ whole genome shotgun (WGS) entry which is preliminary data.</text>
</comment>
<dbReference type="GO" id="GO:0008033">
    <property type="term" value="P:tRNA processing"/>
    <property type="evidence" value="ECO:0007669"/>
    <property type="project" value="UniProtKB-KW"/>
</dbReference>
<dbReference type="InterPro" id="IPR003827">
    <property type="entry name" value="tRNA_yW-synthesising"/>
</dbReference>
<gene>
    <name evidence="6" type="ORF">S12H4_40306</name>
</gene>
<protein>
    <recommendedName>
        <fullName evidence="5">tRNA wybutosine-synthesizing protein domain-containing protein</fullName>
    </recommendedName>
</protein>
<dbReference type="Gene3D" id="3.30.1960.10">
    <property type="entry name" value="tRNA wybutosine-synthesizing-like"/>
    <property type="match status" value="1"/>
</dbReference>